<keyword evidence="2" id="KW-0812">Transmembrane</keyword>
<accession>A0A540MPI9</accession>
<proteinExistence type="inferred from homology"/>
<organism evidence="3 4">
    <name type="scientific">Malus baccata</name>
    <name type="common">Siberian crab apple</name>
    <name type="synonym">Pyrus baccata</name>
    <dbReference type="NCBI Taxonomy" id="106549"/>
    <lineage>
        <taxon>Eukaryota</taxon>
        <taxon>Viridiplantae</taxon>
        <taxon>Streptophyta</taxon>
        <taxon>Embryophyta</taxon>
        <taxon>Tracheophyta</taxon>
        <taxon>Spermatophyta</taxon>
        <taxon>Magnoliopsida</taxon>
        <taxon>eudicotyledons</taxon>
        <taxon>Gunneridae</taxon>
        <taxon>Pentapetalae</taxon>
        <taxon>rosids</taxon>
        <taxon>fabids</taxon>
        <taxon>Rosales</taxon>
        <taxon>Rosaceae</taxon>
        <taxon>Amygdaloideae</taxon>
        <taxon>Maleae</taxon>
        <taxon>Malus</taxon>
    </lineage>
</organism>
<dbReference type="SUPFAM" id="SSF52266">
    <property type="entry name" value="SGNH hydrolase"/>
    <property type="match status" value="1"/>
</dbReference>
<dbReference type="Proteomes" id="UP000315295">
    <property type="component" value="Unassembled WGS sequence"/>
</dbReference>
<dbReference type="EMBL" id="VIEB01000221">
    <property type="protein sequence ID" value="TQE00143.1"/>
    <property type="molecule type" value="Genomic_DNA"/>
</dbReference>
<dbReference type="Gene3D" id="3.40.50.1110">
    <property type="entry name" value="SGNH hydrolase"/>
    <property type="match status" value="1"/>
</dbReference>
<dbReference type="STRING" id="106549.A0A540MPI9"/>
<dbReference type="Pfam" id="PF00657">
    <property type="entry name" value="Lipase_GDSL"/>
    <property type="match status" value="1"/>
</dbReference>
<comment type="caution">
    <text evidence="3">The sequence shown here is derived from an EMBL/GenBank/DDBJ whole genome shotgun (WGS) entry which is preliminary data.</text>
</comment>
<dbReference type="InterPro" id="IPR001087">
    <property type="entry name" value="GDSL"/>
</dbReference>
<comment type="similarity">
    <text evidence="1">Belongs to the 'GDSL' lipolytic enzyme family.</text>
</comment>
<dbReference type="InterPro" id="IPR036514">
    <property type="entry name" value="SGNH_hydro_sf"/>
</dbReference>
<keyword evidence="2" id="KW-0472">Membrane</keyword>
<evidence type="ECO:0000313" key="3">
    <source>
        <dbReference type="EMBL" id="TQE00143.1"/>
    </source>
</evidence>
<feature type="transmembrane region" description="Helical" evidence="2">
    <location>
        <begin position="39"/>
        <end position="60"/>
    </location>
</feature>
<dbReference type="FunFam" id="3.40.50.1110:FF:000003">
    <property type="entry name" value="GDSL esterase/lipase APG"/>
    <property type="match status" value="1"/>
</dbReference>
<sequence length="386" mass="42678">MEKEATTSIVATFIGTTMRSLCATLLARRLVNAKQLIMAYMHISWLLLIQCLLLVTRIGAKVPAIIVFGDSSVDAGNNNQIPTIARSNFPPYGRDFAGGKPTGRFSNGRVPTDFISEAFGLKPFVPAYLDPTYNISDFATGVTFASAGTGYDTATSDVLSVIPLWKQVQYYKEYQSKLRLHLGGNKAKQTIYEALHMTSLGTNDFLENYYSYPGRSNQYSIELYQDFLIGIAGNFIKQLYGLGARKISLGGLPPMGCLPLERTTNMMGGNDCISSYNNVALEFNGKLKTLTTSLNKELTGIKLVFSNPYDIFMQIIRRPSSYGFEVAAVACCATGMFEMGYACNRNNPLTCTDASKYIFWDSFHPTEKANHIISDYVVKNVLAQFL</sequence>
<dbReference type="PANTHER" id="PTHR45642:SF32">
    <property type="entry name" value="GDSL-LIKE LIPASE_ACYLHYDROLASE"/>
    <property type="match status" value="1"/>
</dbReference>
<evidence type="ECO:0000256" key="2">
    <source>
        <dbReference type="SAM" id="Phobius"/>
    </source>
</evidence>
<reference evidence="3 4" key="1">
    <citation type="journal article" date="2019" name="G3 (Bethesda)">
        <title>Sequencing of a Wild Apple (Malus baccata) Genome Unravels the Differences Between Cultivated and Wild Apple Species Regarding Disease Resistance and Cold Tolerance.</title>
        <authorList>
            <person name="Chen X."/>
        </authorList>
    </citation>
    <scope>NUCLEOTIDE SEQUENCE [LARGE SCALE GENOMIC DNA]</scope>
    <source>
        <strain evidence="4">cv. Shandingzi</strain>
        <tissue evidence="3">Leaves</tissue>
    </source>
</reference>
<dbReference type="InterPro" id="IPR035669">
    <property type="entry name" value="SGNH_plant_lipase-like"/>
</dbReference>
<evidence type="ECO:0000313" key="4">
    <source>
        <dbReference type="Proteomes" id="UP000315295"/>
    </source>
</evidence>
<dbReference type="InterPro" id="IPR050592">
    <property type="entry name" value="GDSL_lipolytic_enzyme"/>
</dbReference>
<dbReference type="CDD" id="cd01837">
    <property type="entry name" value="SGNH_plant_lipase_like"/>
    <property type="match status" value="1"/>
</dbReference>
<evidence type="ECO:0008006" key="5">
    <source>
        <dbReference type="Google" id="ProtNLM"/>
    </source>
</evidence>
<gene>
    <name evidence="3" type="ORF">C1H46_014253</name>
</gene>
<evidence type="ECO:0000256" key="1">
    <source>
        <dbReference type="ARBA" id="ARBA00008668"/>
    </source>
</evidence>
<dbReference type="PANTHER" id="PTHR45642">
    <property type="entry name" value="GDSL ESTERASE/LIPASE EXL3"/>
    <property type="match status" value="1"/>
</dbReference>
<dbReference type="GO" id="GO:0016788">
    <property type="term" value="F:hydrolase activity, acting on ester bonds"/>
    <property type="evidence" value="ECO:0007669"/>
    <property type="project" value="InterPro"/>
</dbReference>
<keyword evidence="2" id="KW-1133">Transmembrane helix</keyword>
<dbReference type="AlphaFoldDB" id="A0A540MPI9"/>
<name>A0A540MPI9_MALBA</name>
<protein>
    <recommendedName>
        <fullName evidence="5">GDSL esterase/lipase</fullName>
    </recommendedName>
</protein>
<keyword evidence="4" id="KW-1185">Reference proteome</keyword>